<accession>A0A0I9SB64</accession>
<reference evidence="1" key="2">
    <citation type="submission" date="2014-07" db="EMBL/GenBank/DDBJ databases">
        <title>Genetics and epidemiology of antimicrobial resistance in B. fragilis group.</title>
        <authorList>
            <person name="Sydenham T.V."/>
            <person name="Hasman H."/>
            <person name="Kemp M."/>
            <person name="Justesen U.S."/>
        </authorList>
    </citation>
    <scope>NUCLEOTIDE SEQUENCE [LARGE SCALE GENOMIC DNA]</scope>
    <source>
        <strain evidence="1">DCMOUH0018B</strain>
    </source>
</reference>
<proteinExistence type="predicted"/>
<organism evidence="1">
    <name type="scientific">Bacteroides fragilis</name>
    <dbReference type="NCBI Taxonomy" id="817"/>
    <lineage>
        <taxon>Bacteria</taxon>
        <taxon>Pseudomonadati</taxon>
        <taxon>Bacteroidota</taxon>
        <taxon>Bacteroidia</taxon>
        <taxon>Bacteroidales</taxon>
        <taxon>Bacteroidaceae</taxon>
        <taxon>Bacteroides</taxon>
    </lineage>
</organism>
<dbReference type="EMBL" id="CP036553">
    <property type="protein sequence ID" value="QCQ37426.1"/>
    <property type="molecule type" value="Genomic_DNA"/>
</dbReference>
<dbReference type="AlphaFoldDB" id="A0A0I9SB64"/>
<sequence length="117" mass="13908">MKRSFVLARNMDAVIRNMIAANQWNNTSYEVTLNQSVTHLLNDPYLTPDIDLLEIKDLFNKHLLKIISNPDIWIKRMNEYYTINSSLSLKEIEKQEQIVLKSRLYLSYIFTSIYHQI</sequence>
<protein>
    <submittedName>
        <fullName evidence="1">Uncharacterized protein</fullName>
    </submittedName>
</protein>
<dbReference type="Proteomes" id="UP000028294">
    <property type="component" value="Chromosome"/>
</dbReference>
<dbReference type="EMBL" id="JMZZ02000101">
    <property type="protein sequence ID" value="KFX75430.1"/>
    <property type="molecule type" value="Genomic_DNA"/>
</dbReference>
<dbReference type="PATRIC" id="fig|817.53.peg.1402"/>
<evidence type="ECO:0000313" key="2">
    <source>
        <dbReference type="EMBL" id="QCQ37426.1"/>
    </source>
</evidence>
<reference evidence="2 3" key="3">
    <citation type="submission" date="2019-03" db="EMBL/GenBank/DDBJ databases">
        <title>Complete genome assembly of MDR B. fragilis.</title>
        <authorList>
            <person name="Sydenham T.V."/>
            <person name="Hasman H."/>
            <person name="Justesen U.S."/>
        </authorList>
    </citation>
    <scope>NUCLEOTIDE SEQUENCE [LARGE SCALE GENOMIC DNA]</scope>
    <source>
        <strain evidence="2 3">DCMOUH0067B</strain>
    </source>
</reference>
<gene>
    <name evidence="1" type="ORF">EE52_0206785</name>
    <name evidence="2" type="ORF">IA74_015635</name>
</gene>
<evidence type="ECO:0000313" key="3">
    <source>
        <dbReference type="Proteomes" id="UP000028294"/>
    </source>
</evidence>
<name>A0A0I9SB64_BACFG</name>
<reference evidence="1" key="1">
    <citation type="book" date="2014" name="THE 24TH EUROPEAN CONGRESS OF CLINICAL MICROBIOLOGY AND INFECTIOUS DISEASES" publisher="ECCMID 2014" city="Barcelona, Spain">
        <title>Identification of resistance genes in three multidrug-resistant Bacteroides fragilis isolates by whole genome sequencing.</title>
        <editorList>
            <person name="Unknown"/>
            <person name="A."/>
        </editorList>
        <authorList>
            <person name="Sydenham T.V."/>
            <person name="Hasman H."/>
            <person name="Wang M."/>
            <person name="Soki J."/>
            <person name="Nagy E."/>
            <person name="Justesen U.S."/>
        </authorList>
    </citation>
    <scope>NUCLEOTIDE SEQUENCE</scope>
    <source>
        <strain evidence="1">DCMOUH0018B</strain>
    </source>
</reference>
<dbReference type="RefSeq" id="WP_032531497.1">
    <property type="nucleotide sequence ID" value="NZ_CAEUHN010000012.1"/>
</dbReference>
<evidence type="ECO:0000313" key="1">
    <source>
        <dbReference type="EMBL" id="KFX75430.1"/>
    </source>
</evidence>